<name>A0AAD7IW46_9AGAR</name>
<dbReference type="Proteomes" id="UP001215598">
    <property type="component" value="Unassembled WGS sequence"/>
</dbReference>
<keyword evidence="2" id="KW-1185">Reference proteome</keyword>
<dbReference type="AlphaFoldDB" id="A0AAD7IW46"/>
<accession>A0AAD7IW46</accession>
<reference evidence="1" key="1">
    <citation type="submission" date="2023-03" db="EMBL/GenBank/DDBJ databases">
        <title>Massive genome expansion in bonnet fungi (Mycena s.s.) driven by repeated elements and novel gene families across ecological guilds.</title>
        <authorList>
            <consortium name="Lawrence Berkeley National Laboratory"/>
            <person name="Harder C.B."/>
            <person name="Miyauchi S."/>
            <person name="Viragh M."/>
            <person name="Kuo A."/>
            <person name="Thoen E."/>
            <person name="Andreopoulos B."/>
            <person name="Lu D."/>
            <person name="Skrede I."/>
            <person name="Drula E."/>
            <person name="Henrissat B."/>
            <person name="Morin E."/>
            <person name="Kohler A."/>
            <person name="Barry K."/>
            <person name="LaButti K."/>
            <person name="Morin E."/>
            <person name="Salamov A."/>
            <person name="Lipzen A."/>
            <person name="Mereny Z."/>
            <person name="Hegedus B."/>
            <person name="Baldrian P."/>
            <person name="Stursova M."/>
            <person name="Weitz H."/>
            <person name="Taylor A."/>
            <person name="Grigoriev I.V."/>
            <person name="Nagy L.G."/>
            <person name="Martin F."/>
            <person name="Kauserud H."/>
        </authorList>
    </citation>
    <scope>NUCLEOTIDE SEQUENCE</scope>
    <source>
        <strain evidence="1">CBHHK182m</strain>
    </source>
</reference>
<organism evidence="1 2">
    <name type="scientific">Mycena metata</name>
    <dbReference type="NCBI Taxonomy" id="1033252"/>
    <lineage>
        <taxon>Eukaryota</taxon>
        <taxon>Fungi</taxon>
        <taxon>Dikarya</taxon>
        <taxon>Basidiomycota</taxon>
        <taxon>Agaricomycotina</taxon>
        <taxon>Agaricomycetes</taxon>
        <taxon>Agaricomycetidae</taxon>
        <taxon>Agaricales</taxon>
        <taxon>Marasmiineae</taxon>
        <taxon>Mycenaceae</taxon>
        <taxon>Mycena</taxon>
    </lineage>
</organism>
<proteinExistence type="predicted"/>
<protein>
    <submittedName>
        <fullName evidence="1">Uncharacterized protein</fullName>
    </submittedName>
</protein>
<comment type="caution">
    <text evidence="1">The sequence shown here is derived from an EMBL/GenBank/DDBJ whole genome shotgun (WGS) entry which is preliminary data.</text>
</comment>
<dbReference type="EMBL" id="JARKIB010000061">
    <property type="protein sequence ID" value="KAJ7751683.1"/>
    <property type="molecule type" value="Genomic_DNA"/>
</dbReference>
<gene>
    <name evidence="1" type="ORF">B0H16DRAFT_1460222</name>
</gene>
<sequence length="242" mass="27048">MSMCLPHSRRAEMWTSSASTGNIGAFDCRPWGAHEYATPVHGRVRVGQAVVRVLAVVVGAADMRWEVVALVEGTIEEEHGWGLQRVDAASDRDAHEHGRSCHVYGAPASVDSARHGMRRERGRIYAARSRLAPASSCARLGKTLVEMAAGKEKGRKRGTVVRVVTREKEHYSRREGEKLIGEGGKDRIRRVKKERENDRRKHIPPQPLQVFTSHSRPAPLELRRNSSITIAVVENGARKRRM</sequence>
<evidence type="ECO:0000313" key="2">
    <source>
        <dbReference type="Proteomes" id="UP001215598"/>
    </source>
</evidence>
<evidence type="ECO:0000313" key="1">
    <source>
        <dbReference type="EMBL" id="KAJ7751683.1"/>
    </source>
</evidence>